<evidence type="ECO:0000313" key="1">
    <source>
        <dbReference type="EMBL" id="RSL61890.1"/>
    </source>
</evidence>
<organism evidence="1 2">
    <name type="scientific">Fusarium duplospermum</name>
    <dbReference type="NCBI Taxonomy" id="1325734"/>
    <lineage>
        <taxon>Eukaryota</taxon>
        <taxon>Fungi</taxon>
        <taxon>Dikarya</taxon>
        <taxon>Ascomycota</taxon>
        <taxon>Pezizomycotina</taxon>
        <taxon>Sordariomycetes</taxon>
        <taxon>Hypocreomycetidae</taxon>
        <taxon>Hypocreales</taxon>
        <taxon>Nectriaceae</taxon>
        <taxon>Fusarium</taxon>
        <taxon>Fusarium solani species complex</taxon>
    </lineage>
</organism>
<protein>
    <recommendedName>
        <fullName evidence="3">Ecp2 effector protein domain-containing protein</fullName>
    </recommendedName>
</protein>
<name>A0A428Q9E3_9HYPO</name>
<dbReference type="AlphaFoldDB" id="A0A428Q9E3"/>
<comment type="caution">
    <text evidence="1">The sequence shown here is derived from an EMBL/GenBank/DDBJ whole genome shotgun (WGS) entry which is preliminary data.</text>
</comment>
<accession>A0A428Q9E3</accession>
<dbReference type="OrthoDB" id="4965949at2759"/>
<reference evidence="1 2" key="1">
    <citation type="submission" date="2017-06" db="EMBL/GenBank/DDBJ databases">
        <title>Comparative genomic analysis of Ambrosia Fusariam Clade fungi.</title>
        <authorList>
            <person name="Stajich J.E."/>
            <person name="Carrillo J."/>
            <person name="Kijimoto T."/>
            <person name="Eskalen A."/>
            <person name="O'Donnell K."/>
            <person name="Kasson M."/>
        </authorList>
    </citation>
    <scope>NUCLEOTIDE SEQUENCE [LARGE SCALE GENOMIC DNA]</scope>
    <source>
        <strain evidence="1 2">NRRL62584</strain>
    </source>
</reference>
<gene>
    <name evidence="1" type="ORF">CEP54_006024</name>
</gene>
<dbReference type="Proteomes" id="UP000288168">
    <property type="component" value="Unassembled WGS sequence"/>
</dbReference>
<dbReference type="EMBL" id="NKCI01000048">
    <property type="protein sequence ID" value="RSL61890.1"/>
    <property type="molecule type" value="Genomic_DNA"/>
</dbReference>
<proteinExistence type="predicted"/>
<sequence>MKPLSMPPVLALATGVTATEYICETTDGSPYLHHVNELISGLKDKKFEAVCLDYGLGSSDCGPAIKSYSGEDGGAAWQLCKGDHAEKHQPLRCEFDPGGVPCVACRPSITMGVVAEHFENLRDQCQGPDSKGDVRVGGIVKLPYVDESTGGGEIRLYSMPG</sequence>
<evidence type="ECO:0008006" key="3">
    <source>
        <dbReference type="Google" id="ProtNLM"/>
    </source>
</evidence>
<evidence type="ECO:0000313" key="2">
    <source>
        <dbReference type="Proteomes" id="UP000288168"/>
    </source>
</evidence>
<keyword evidence="2" id="KW-1185">Reference proteome</keyword>